<proteinExistence type="predicted"/>
<dbReference type="OrthoDB" id="9780310at2"/>
<dbReference type="Gene3D" id="3.20.20.410">
    <property type="entry name" value="Protein of unknown function UPF0759"/>
    <property type="match status" value="1"/>
</dbReference>
<protein>
    <submittedName>
        <fullName evidence="1">Uncharacterized conserved protein YecE, DUF72 family</fullName>
    </submittedName>
</protein>
<dbReference type="PANTHER" id="PTHR30348:SF9">
    <property type="entry name" value="UPF0759 PROTEIN YECE"/>
    <property type="match status" value="1"/>
</dbReference>
<dbReference type="InterPro" id="IPR036520">
    <property type="entry name" value="UPF0759_sf"/>
</dbReference>
<dbReference type="SUPFAM" id="SSF117396">
    <property type="entry name" value="TM1631-like"/>
    <property type="match status" value="1"/>
</dbReference>
<reference evidence="2" key="1">
    <citation type="submission" date="2016-10" db="EMBL/GenBank/DDBJ databases">
        <authorList>
            <person name="Varghese N."/>
            <person name="Submissions S."/>
        </authorList>
    </citation>
    <scope>NUCLEOTIDE SEQUENCE [LARGE SCALE GENOMIC DNA]</scope>
    <source>
        <strain evidence="2">DSM 17616</strain>
    </source>
</reference>
<dbReference type="EMBL" id="FNXF01000012">
    <property type="protein sequence ID" value="SEI03452.1"/>
    <property type="molecule type" value="Genomic_DNA"/>
</dbReference>
<dbReference type="STRING" id="173990.SAMN05660691_02982"/>
<dbReference type="AlphaFoldDB" id="A0A1H6MZZ7"/>
<dbReference type="InterPro" id="IPR002763">
    <property type="entry name" value="DUF72"/>
</dbReference>
<organism evidence="1 2">
    <name type="scientific">Rheinheimera pacifica</name>
    <dbReference type="NCBI Taxonomy" id="173990"/>
    <lineage>
        <taxon>Bacteria</taxon>
        <taxon>Pseudomonadati</taxon>
        <taxon>Pseudomonadota</taxon>
        <taxon>Gammaproteobacteria</taxon>
        <taxon>Chromatiales</taxon>
        <taxon>Chromatiaceae</taxon>
        <taxon>Rheinheimera</taxon>
    </lineage>
</organism>
<name>A0A1H6MZZ7_9GAMM</name>
<keyword evidence="2" id="KW-1185">Reference proteome</keyword>
<sequence>MLYLGCPVWANPKWKNAIYTVDAKATDFLPQYARYFNSAEGNTTFYADPSDDTLKRWQQDTPEHYRFTLKVPQRISHHGGADSLVQLADWLKRMAVLGQKLALVHLQLPARTGPADFGQISTLVEQISQQYRCALEVRHPAFFDKGQYEIQLHKMLQHYKAERVVIDSRALFSVPATTQALIDAQAKKPRVPVHAISFSQTPMLRFIGTDDMAVNRQFYQPWLTKVPQWLDEGKSPFCFFHTPDNHLAPQLCRQFAQDLAYAHSCLAPWPGEQQFSLL</sequence>
<accession>A0A1H6MZZ7</accession>
<dbReference type="RefSeq" id="WP_092795035.1">
    <property type="nucleotide sequence ID" value="NZ_FNXF01000012.1"/>
</dbReference>
<dbReference type="Pfam" id="PF01904">
    <property type="entry name" value="DUF72"/>
    <property type="match status" value="1"/>
</dbReference>
<evidence type="ECO:0000313" key="1">
    <source>
        <dbReference type="EMBL" id="SEI03452.1"/>
    </source>
</evidence>
<dbReference type="Proteomes" id="UP000199371">
    <property type="component" value="Unassembled WGS sequence"/>
</dbReference>
<evidence type="ECO:0000313" key="2">
    <source>
        <dbReference type="Proteomes" id="UP000199371"/>
    </source>
</evidence>
<gene>
    <name evidence="1" type="ORF">SAMN05660691_02982</name>
</gene>
<dbReference type="PANTHER" id="PTHR30348">
    <property type="entry name" value="UNCHARACTERIZED PROTEIN YECE"/>
    <property type="match status" value="1"/>
</dbReference>